<reference evidence="3" key="2">
    <citation type="submission" date="2016-04" db="EMBL/GenBank/DDBJ databases">
        <title>First Complete Genome Sequence of a Subdivision 6 Acidobacterium.</title>
        <authorList>
            <person name="Huang S."/>
            <person name="Vieira S."/>
            <person name="Bunk B."/>
            <person name="Riedel T."/>
            <person name="Sproeer C."/>
            <person name="Overmann J."/>
        </authorList>
    </citation>
    <scope>NUCLEOTIDE SEQUENCE [LARGE SCALE GENOMIC DNA]</scope>
    <source>
        <strain evidence="3">DSM 100886 HEG_-6_39</strain>
    </source>
</reference>
<dbReference type="SUPFAM" id="SSF52540">
    <property type="entry name" value="P-loop containing nucleoside triphosphate hydrolases"/>
    <property type="match status" value="1"/>
</dbReference>
<feature type="domain" description="AAA+ ATPase" evidence="1">
    <location>
        <begin position="25"/>
        <end position="170"/>
    </location>
</feature>
<accession>A0A143PT57</accession>
<evidence type="ECO:0000313" key="2">
    <source>
        <dbReference type="EMBL" id="AMY11772.1"/>
    </source>
</evidence>
<dbReference type="GO" id="GO:0003887">
    <property type="term" value="F:DNA-directed DNA polymerase activity"/>
    <property type="evidence" value="ECO:0007669"/>
    <property type="project" value="UniProtKB-EC"/>
</dbReference>
<dbReference type="AlphaFoldDB" id="A0A143PT57"/>
<dbReference type="STRING" id="1855912.LuPra_05034"/>
<dbReference type="Proteomes" id="UP000076079">
    <property type="component" value="Chromosome"/>
</dbReference>
<name>A0A143PT57_LUTPR</name>
<dbReference type="EMBL" id="CP015136">
    <property type="protein sequence ID" value="AMY11772.1"/>
    <property type="molecule type" value="Genomic_DNA"/>
</dbReference>
<evidence type="ECO:0000259" key="1">
    <source>
        <dbReference type="SMART" id="SM00382"/>
    </source>
</evidence>
<keyword evidence="2" id="KW-0808">Transferase</keyword>
<dbReference type="InterPro" id="IPR050238">
    <property type="entry name" value="DNA_Rep/Repair_Clamp_Loader"/>
</dbReference>
<dbReference type="InterPro" id="IPR027417">
    <property type="entry name" value="P-loop_NTPase"/>
</dbReference>
<dbReference type="PATRIC" id="fig|1813736.3.peg.5290"/>
<organism evidence="2 3">
    <name type="scientific">Luteitalea pratensis</name>
    <dbReference type="NCBI Taxonomy" id="1855912"/>
    <lineage>
        <taxon>Bacteria</taxon>
        <taxon>Pseudomonadati</taxon>
        <taxon>Acidobacteriota</taxon>
        <taxon>Vicinamibacteria</taxon>
        <taxon>Vicinamibacterales</taxon>
        <taxon>Vicinamibacteraceae</taxon>
        <taxon>Luteitalea</taxon>
    </lineage>
</organism>
<dbReference type="InterPro" id="IPR004622">
    <property type="entry name" value="DNA_pol_HolB"/>
</dbReference>
<dbReference type="GO" id="GO:0006261">
    <property type="term" value="P:DNA-templated DNA replication"/>
    <property type="evidence" value="ECO:0007669"/>
    <property type="project" value="TreeGrafter"/>
</dbReference>
<proteinExistence type="predicted"/>
<evidence type="ECO:0000313" key="3">
    <source>
        <dbReference type="Proteomes" id="UP000076079"/>
    </source>
</evidence>
<dbReference type="OrthoDB" id="9810148at2"/>
<dbReference type="KEGG" id="abac:LuPra_05034"/>
<dbReference type="SMART" id="SM00382">
    <property type="entry name" value="AAA"/>
    <property type="match status" value="1"/>
</dbReference>
<sequence>MRLAEVLGHAQPRALILRAVAARSVPQSLLFDGPEGVGKRTTALALAAAINCQQPGIDGDGCGTCSSCRRISRAQHPDIVSLVPNEKGTITVEMARDIIGQAGYRPFEARRRVVIIDDADSLQPSAQNALLKTLEEPPPSSMFLLVTARPDSLLETVRSRCPRIRFGRLGPADLAQILIRHCGVKAAQAPGLAAIGDGCVSRALAQDTGELVEARAAAMALLQGVAGRPPVMARLGLAQRLVEIPRKRGAGTDREVLARRLDALSLLVRDLGVLGAPPVGTSVADAALANPDLGRDLSAMARHFDTARVLNSFAAVDQARRSLDRNQSAKVVADWLACEM</sequence>
<dbReference type="Gene3D" id="3.40.50.300">
    <property type="entry name" value="P-loop containing nucleotide triphosphate hydrolases"/>
    <property type="match status" value="1"/>
</dbReference>
<gene>
    <name evidence="2" type="primary">dnaX_2</name>
    <name evidence="2" type="ORF">LuPra_05034</name>
</gene>
<dbReference type="PANTHER" id="PTHR11669">
    <property type="entry name" value="REPLICATION FACTOR C / DNA POLYMERASE III GAMMA-TAU SUBUNIT"/>
    <property type="match status" value="1"/>
</dbReference>
<dbReference type="RefSeq" id="WP_110173290.1">
    <property type="nucleotide sequence ID" value="NZ_CP015136.1"/>
</dbReference>
<dbReference type="NCBIfam" id="TIGR00678">
    <property type="entry name" value="holB"/>
    <property type="match status" value="1"/>
</dbReference>
<dbReference type="PANTHER" id="PTHR11669:SF8">
    <property type="entry name" value="DNA POLYMERASE III SUBUNIT DELTA"/>
    <property type="match status" value="1"/>
</dbReference>
<dbReference type="InterPro" id="IPR003593">
    <property type="entry name" value="AAA+_ATPase"/>
</dbReference>
<dbReference type="GO" id="GO:0008408">
    <property type="term" value="F:3'-5' exonuclease activity"/>
    <property type="evidence" value="ECO:0007669"/>
    <property type="project" value="InterPro"/>
</dbReference>
<keyword evidence="3" id="KW-1185">Reference proteome</keyword>
<reference evidence="2 3" key="1">
    <citation type="journal article" date="2016" name="Genome Announc.">
        <title>First Complete Genome Sequence of a Subdivision 6 Acidobacterium Strain.</title>
        <authorList>
            <person name="Huang S."/>
            <person name="Vieira S."/>
            <person name="Bunk B."/>
            <person name="Riedel T."/>
            <person name="Sproer C."/>
            <person name="Overmann J."/>
        </authorList>
    </citation>
    <scope>NUCLEOTIDE SEQUENCE [LARGE SCALE GENOMIC DNA]</scope>
    <source>
        <strain evidence="3">DSM 100886 HEG_-6_39</strain>
    </source>
</reference>
<dbReference type="Pfam" id="PF13177">
    <property type="entry name" value="DNA_pol3_delta2"/>
    <property type="match status" value="1"/>
</dbReference>
<dbReference type="EC" id="2.7.7.7" evidence="2"/>
<keyword evidence="2" id="KW-0548">Nucleotidyltransferase</keyword>
<protein>
    <submittedName>
        <fullName evidence="2">DNA polymerase III subunit gamma/tau</fullName>
        <ecNumber evidence="2">2.7.7.7</ecNumber>
    </submittedName>
</protein>